<reference evidence="15" key="1">
    <citation type="submission" date="2019-01" db="EMBL/GenBank/DDBJ databases">
        <title>Cytophagaceae bacterium strain CAR-16.</title>
        <authorList>
            <person name="Chen W.-M."/>
        </authorList>
    </citation>
    <scope>NUCLEOTIDE SEQUENCE [LARGE SCALE GENOMIC DNA]</scope>
    <source>
        <strain evidence="15">CHR27</strain>
    </source>
</reference>
<keyword evidence="5 14" id="KW-0808">Transferase</keyword>
<evidence type="ECO:0000256" key="10">
    <source>
        <dbReference type="ARBA" id="ARBA00029409"/>
    </source>
</evidence>
<dbReference type="Proteomes" id="UP000290958">
    <property type="component" value="Unassembled WGS sequence"/>
</dbReference>
<evidence type="ECO:0000313" key="15">
    <source>
        <dbReference type="Proteomes" id="UP000290958"/>
    </source>
</evidence>
<organism evidence="14 15">
    <name type="scientific">Sphingobium fluviale</name>
    <dbReference type="NCBI Taxonomy" id="2506423"/>
    <lineage>
        <taxon>Bacteria</taxon>
        <taxon>Pseudomonadati</taxon>
        <taxon>Pseudomonadota</taxon>
        <taxon>Alphaproteobacteria</taxon>
        <taxon>Sphingomonadales</taxon>
        <taxon>Sphingomonadaceae</taxon>
        <taxon>Sphingobium</taxon>
    </lineage>
</organism>
<evidence type="ECO:0000256" key="12">
    <source>
        <dbReference type="ARBA" id="ARBA00033413"/>
    </source>
</evidence>
<keyword evidence="15" id="KW-1185">Reference proteome</keyword>
<evidence type="ECO:0000256" key="1">
    <source>
        <dbReference type="ARBA" id="ARBA00005051"/>
    </source>
</evidence>
<evidence type="ECO:0000256" key="11">
    <source>
        <dbReference type="ARBA" id="ARBA00029766"/>
    </source>
</evidence>
<evidence type="ECO:0000256" key="5">
    <source>
        <dbReference type="ARBA" id="ARBA00022679"/>
    </source>
</evidence>
<evidence type="ECO:0000256" key="2">
    <source>
        <dbReference type="ARBA" id="ARBA00005810"/>
    </source>
</evidence>
<dbReference type="AlphaFoldDB" id="A0A4Q1KG31"/>
<evidence type="ECO:0000256" key="8">
    <source>
        <dbReference type="ARBA" id="ARBA00022840"/>
    </source>
</evidence>
<comment type="function">
    <text evidence="10">Catalyzes the transfer of pyrophosphate from adenosine triphosphate (ATP) to 6-hydroxymethyl-7,8-dihydropterin, an enzymatic step in folate biosynthesis pathway.</text>
</comment>
<keyword evidence="8" id="KW-0067">ATP-binding</keyword>
<dbReference type="Pfam" id="PF01288">
    <property type="entry name" value="HPPK"/>
    <property type="match status" value="1"/>
</dbReference>
<dbReference type="CDD" id="cd00483">
    <property type="entry name" value="HPPK"/>
    <property type="match status" value="1"/>
</dbReference>
<evidence type="ECO:0000256" key="4">
    <source>
        <dbReference type="ARBA" id="ARBA00016218"/>
    </source>
</evidence>
<evidence type="ECO:0000256" key="9">
    <source>
        <dbReference type="ARBA" id="ARBA00022909"/>
    </source>
</evidence>
<accession>A0A4Q1KG31</accession>
<dbReference type="PANTHER" id="PTHR43071">
    <property type="entry name" value="2-AMINO-4-HYDROXY-6-HYDROXYMETHYLDIHYDROPTERIDINE PYROPHOSPHOKINASE"/>
    <property type="match status" value="1"/>
</dbReference>
<evidence type="ECO:0000256" key="6">
    <source>
        <dbReference type="ARBA" id="ARBA00022741"/>
    </source>
</evidence>
<dbReference type="Gene3D" id="3.30.70.560">
    <property type="entry name" value="7,8-Dihydro-6-hydroxymethylpterin-pyrophosphokinase HPPK"/>
    <property type="match status" value="1"/>
</dbReference>
<comment type="similarity">
    <text evidence="2">Belongs to the HPPK family.</text>
</comment>
<dbReference type="InterPro" id="IPR035907">
    <property type="entry name" value="Hppk_sf"/>
</dbReference>
<dbReference type="EC" id="2.7.6.3" evidence="3"/>
<dbReference type="UniPathway" id="UPA00077">
    <property type="reaction ID" value="UER00155"/>
</dbReference>
<protein>
    <recommendedName>
        <fullName evidence="4">2-amino-4-hydroxy-6-hydroxymethyldihydropteridine pyrophosphokinase</fullName>
        <ecNumber evidence="3">2.7.6.3</ecNumber>
    </recommendedName>
    <alternativeName>
        <fullName evidence="11">6-hydroxymethyl-7,8-dihydropterin pyrophosphokinase</fullName>
    </alternativeName>
    <alternativeName>
        <fullName evidence="12">7,8-dihydro-6-hydroxymethylpterin-pyrophosphokinase</fullName>
    </alternativeName>
</protein>
<evidence type="ECO:0000256" key="7">
    <source>
        <dbReference type="ARBA" id="ARBA00022777"/>
    </source>
</evidence>
<dbReference type="EMBL" id="SBKP01000008">
    <property type="protein sequence ID" value="RXR28653.1"/>
    <property type="molecule type" value="Genomic_DNA"/>
</dbReference>
<proteinExistence type="inferred from homology"/>
<dbReference type="OrthoDB" id="9808041at2"/>
<gene>
    <name evidence="14" type="primary">folK</name>
    <name evidence="14" type="ORF">EQG66_09100</name>
</gene>
<keyword evidence="9" id="KW-0289">Folate biosynthesis</keyword>
<evidence type="ECO:0000256" key="3">
    <source>
        <dbReference type="ARBA" id="ARBA00013253"/>
    </source>
</evidence>
<keyword evidence="6" id="KW-0547">Nucleotide-binding</keyword>
<comment type="pathway">
    <text evidence="1">Cofactor biosynthesis; tetrahydrofolate biosynthesis; 2-amino-4-hydroxy-6-hydroxymethyl-7,8-dihydropteridine diphosphate from 7,8-dihydroneopterin triphosphate: step 4/4.</text>
</comment>
<dbReference type="NCBIfam" id="TIGR01498">
    <property type="entry name" value="folK"/>
    <property type="match status" value="1"/>
</dbReference>
<dbReference type="GO" id="GO:0016301">
    <property type="term" value="F:kinase activity"/>
    <property type="evidence" value="ECO:0007669"/>
    <property type="project" value="UniProtKB-KW"/>
</dbReference>
<dbReference type="GO" id="GO:0046656">
    <property type="term" value="P:folic acid biosynthetic process"/>
    <property type="evidence" value="ECO:0007669"/>
    <property type="project" value="UniProtKB-KW"/>
</dbReference>
<evidence type="ECO:0000259" key="13">
    <source>
        <dbReference type="Pfam" id="PF01288"/>
    </source>
</evidence>
<keyword evidence="7 14" id="KW-0418">Kinase</keyword>
<dbReference type="GO" id="GO:0046654">
    <property type="term" value="P:tetrahydrofolate biosynthetic process"/>
    <property type="evidence" value="ECO:0007669"/>
    <property type="project" value="UniProtKB-UniPathway"/>
</dbReference>
<feature type="domain" description="7,8-dihydro-6-hydroxymethylpterin-pyrophosphokinase" evidence="13">
    <location>
        <begin position="4"/>
        <end position="133"/>
    </location>
</feature>
<evidence type="ECO:0000313" key="14">
    <source>
        <dbReference type="EMBL" id="RXR28653.1"/>
    </source>
</evidence>
<dbReference type="InterPro" id="IPR000550">
    <property type="entry name" value="Hppk"/>
</dbReference>
<sequence>MYAIALGSNQPRSRTLTPRRLVEKAMERLSHKPFAAIARSIIIETSPLGPSRRRYANGCMIIETRLDPPELLDKLHKIERKAGRKRQRTWGARTLDLDIILWSGGMWGSDGLVIPHPAYRARGFVLKPLAEVSSRWRDPLSGLSPRHLLARLEKPRKPR</sequence>
<dbReference type="SUPFAM" id="SSF55083">
    <property type="entry name" value="6-hydroxymethyl-7,8-dihydropterin pyrophosphokinase, HPPK"/>
    <property type="match status" value="1"/>
</dbReference>
<comment type="caution">
    <text evidence="14">The sequence shown here is derived from an EMBL/GenBank/DDBJ whole genome shotgun (WGS) entry which is preliminary data.</text>
</comment>
<dbReference type="GO" id="GO:0005524">
    <property type="term" value="F:ATP binding"/>
    <property type="evidence" value="ECO:0007669"/>
    <property type="project" value="UniProtKB-KW"/>
</dbReference>
<name>A0A4Q1KG31_9SPHN</name>
<dbReference type="PANTHER" id="PTHR43071:SF1">
    <property type="entry name" value="2-AMINO-4-HYDROXY-6-HYDROXYMETHYLDIHYDROPTERIDINE PYROPHOSPHOKINASE"/>
    <property type="match status" value="1"/>
</dbReference>
<dbReference type="GO" id="GO:0003848">
    <property type="term" value="F:2-amino-4-hydroxy-6-hydroxymethyldihydropteridine diphosphokinase activity"/>
    <property type="evidence" value="ECO:0007669"/>
    <property type="project" value="UniProtKB-EC"/>
</dbReference>